<evidence type="ECO:0000259" key="2">
    <source>
        <dbReference type="Pfam" id="PF04448"/>
    </source>
</evidence>
<reference evidence="3 4" key="1">
    <citation type="submission" date="2017-11" db="EMBL/GenBank/DDBJ databases">
        <title>A major lineage of nontailed dsDNA viruses as unrecognized killers of marine bacteria.</title>
        <authorList>
            <person name="Kauffman K.M."/>
            <person name="Hussain F.A."/>
            <person name="Yang J."/>
            <person name="Arevalo P."/>
            <person name="Brown J.M."/>
            <person name="Chang W.K."/>
            <person name="VanInsberghe D."/>
            <person name="Elsherbini J."/>
            <person name="Cutler M.B."/>
            <person name="Kelly L."/>
            <person name="Polz M.F."/>
        </authorList>
    </citation>
    <scope>NUCLEOTIDE SEQUENCE [LARGE SCALE GENOMIC DNA]</scope>
</reference>
<dbReference type="Proteomes" id="UP000267783">
    <property type="component" value="Segment"/>
</dbReference>
<proteinExistence type="predicted"/>
<dbReference type="EMBL" id="MG592554">
    <property type="protein sequence ID" value="AUR93571.1"/>
    <property type="molecule type" value="Genomic_DNA"/>
</dbReference>
<dbReference type="InterPro" id="IPR007539">
    <property type="entry name" value="DUF551"/>
</dbReference>
<protein>
    <submittedName>
        <fullName evidence="3">Coil containing protein</fullName>
    </submittedName>
</protein>
<keyword evidence="1" id="KW-0175">Coiled coil</keyword>
<sequence>MHINLKAIEFELERKSKLINQLQAELARTQKEGKWVSVHDRLPEPDVSVLVCNEADQIFTCRVSVIQHNLNLVDTDTVRHCRFTHWQYLPDLPKI</sequence>
<evidence type="ECO:0000256" key="1">
    <source>
        <dbReference type="SAM" id="Coils"/>
    </source>
</evidence>
<gene>
    <name evidence="3" type="ORF">NVP1188A_03</name>
</gene>
<dbReference type="Pfam" id="PF04448">
    <property type="entry name" value="DUF551"/>
    <property type="match status" value="1"/>
</dbReference>
<feature type="domain" description="DUF551" evidence="2">
    <location>
        <begin position="34"/>
        <end position="93"/>
    </location>
</feature>
<keyword evidence="4" id="KW-1185">Reference proteome</keyword>
<accession>A0A2I7RIU6</accession>
<name>A0A2I7RIU6_9CAUD</name>
<feature type="coiled-coil region" evidence="1">
    <location>
        <begin position="5"/>
        <end position="32"/>
    </location>
</feature>
<evidence type="ECO:0000313" key="4">
    <source>
        <dbReference type="Proteomes" id="UP000267783"/>
    </source>
</evidence>
<organism evidence="3 4">
    <name type="scientific">Vibrio phage 1.188.A._10N.286.51.A6</name>
    <dbReference type="NCBI Taxonomy" id="1881217"/>
    <lineage>
        <taxon>Viruses</taxon>
        <taxon>Duplodnaviria</taxon>
        <taxon>Heunggongvirae</taxon>
        <taxon>Uroviricota</taxon>
        <taxon>Caudoviricetes</taxon>
        <taxon>Schitoviridae</taxon>
        <taxon>Mukerjeevirus</taxon>
        <taxon>Mukerjeevirus mv51A6</taxon>
    </lineage>
</organism>
<evidence type="ECO:0000313" key="3">
    <source>
        <dbReference type="EMBL" id="AUR93571.1"/>
    </source>
</evidence>